<proteinExistence type="predicted"/>
<dbReference type="EMBL" id="KK088434">
    <property type="protein sequence ID" value="EYE92960.1"/>
    <property type="molecule type" value="Genomic_DNA"/>
</dbReference>
<keyword evidence="3" id="KW-1185">Reference proteome</keyword>
<evidence type="ECO:0000313" key="3">
    <source>
        <dbReference type="Proteomes" id="UP000019804"/>
    </source>
</evidence>
<gene>
    <name evidence="2" type="ORF">EURHEDRAFT_404766</name>
</gene>
<feature type="signal peptide" evidence="1">
    <location>
        <begin position="1"/>
        <end position="25"/>
    </location>
</feature>
<organism evidence="2 3">
    <name type="scientific">Aspergillus ruber (strain CBS 135680)</name>
    <dbReference type="NCBI Taxonomy" id="1388766"/>
    <lineage>
        <taxon>Eukaryota</taxon>
        <taxon>Fungi</taxon>
        <taxon>Dikarya</taxon>
        <taxon>Ascomycota</taxon>
        <taxon>Pezizomycotina</taxon>
        <taxon>Eurotiomycetes</taxon>
        <taxon>Eurotiomycetidae</taxon>
        <taxon>Eurotiales</taxon>
        <taxon>Aspergillaceae</taxon>
        <taxon>Aspergillus</taxon>
        <taxon>Aspergillus subgen. Aspergillus</taxon>
    </lineage>
</organism>
<dbReference type="AlphaFoldDB" id="A0A017S9U4"/>
<dbReference type="HOGENOM" id="CLU_2049219_0_0_1"/>
<reference evidence="3" key="1">
    <citation type="journal article" date="2014" name="Nat. Commun.">
        <title>Genomic adaptations of the halophilic Dead Sea filamentous fungus Eurotium rubrum.</title>
        <authorList>
            <person name="Kis-Papo T."/>
            <person name="Weig A.R."/>
            <person name="Riley R."/>
            <person name="Persoh D."/>
            <person name="Salamov A."/>
            <person name="Sun H."/>
            <person name="Lipzen A."/>
            <person name="Wasser S.P."/>
            <person name="Rambold G."/>
            <person name="Grigoriev I.V."/>
            <person name="Nevo E."/>
        </authorList>
    </citation>
    <scope>NUCLEOTIDE SEQUENCE [LARGE SCALE GENOMIC DNA]</scope>
    <source>
        <strain evidence="3">CBS 135680</strain>
    </source>
</reference>
<evidence type="ECO:0000256" key="1">
    <source>
        <dbReference type="SAM" id="SignalP"/>
    </source>
</evidence>
<sequence>MARHLEAMLALSLCFLALILELVCGPKGRKRGGNEWSLWRMEEFLFWVCFGIVDNGSLSGNATCCSFSAELKVGADQCLDIWSTTGCHWSWWFLKPNWESSANHLKSWWATEPSINEFLS</sequence>
<feature type="chain" id="PRO_5001495773" evidence="1">
    <location>
        <begin position="26"/>
        <end position="120"/>
    </location>
</feature>
<evidence type="ECO:0000313" key="2">
    <source>
        <dbReference type="EMBL" id="EYE92960.1"/>
    </source>
</evidence>
<name>A0A017S9U4_ASPRC</name>
<keyword evidence="1" id="KW-0732">Signal</keyword>
<dbReference type="RefSeq" id="XP_040636648.1">
    <property type="nucleotide sequence ID" value="XM_040780336.1"/>
</dbReference>
<dbReference type="Proteomes" id="UP000019804">
    <property type="component" value="Unassembled WGS sequence"/>
</dbReference>
<accession>A0A017S9U4</accession>
<dbReference type="GeneID" id="63695460"/>
<protein>
    <submittedName>
        <fullName evidence="2">Uncharacterized protein</fullName>
    </submittedName>
</protein>